<protein>
    <submittedName>
        <fullName evidence="4">Inosine 5'-monophosphate dehydrogenase</fullName>
    </submittedName>
</protein>
<dbReference type="Proteomes" id="UP000319852">
    <property type="component" value="Chromosome"/>
</dbReference>
<evidence type="ECO:0000259" key="3">
    <source>
        <dbReference type="PROSITE" id="PS51371"/>
    </source>
</evidence>
<evidence type="ECO:0000313" key="5">
    <source>
        <dbReference type="Proteomes" id="UP000319852"/>
    </source>
</evidence>
<dbReference type="CDD" id="cd04629">
    <property type="entry name" value="CBS_pair_bac"/>
    <property type="match status" value="1"/>
</dbReference>
<dbReference type="InterPro" id="IPR051257">
    <property type="entry name" value="Diverse_CBS-Domain"/>
</dbReference>
<accession>A0A517MV37</accession>
<dbReference type="PANTHER" id="PTHR43080">
    <property type="entry name" value="CBS DOMAIN-CONTAINING PROTEIN CBSX3, MITOCHONDRIAL"/>
    <property type="match status" value="1"/>
</dbReference>
<dbReference type="Pfam" id="PF00571">
    <property type="entry name" value="CBS"/>
    <property type="match status" value="2"/>
</dbReference>
<keyword evidence="5" id="KW-1185">Reference proteome</keyword>
<dbReference type="Gene3D" id="3.10.580.10">
    <property type="entry name" value="CBS-domain"/>
    <property type="match status" value="1"/>
</dbReference>
<dbReference type="OrthoDB" id="9790355at2"/>
<dbReference type="EMBL" id="CP036263">
    <property type="protein sequence ID" value="QDS98736.1"/>
    <property type="molecule type" value="Genomic_DNA"/>
</dbReference>
<proteinExistence type="predicted"/>
<feature type="domain" description="CBS" evidence="3">
    <location>
        <begin position="10"/>
        <end position="70"/>
    </location>
</feature>
<evidence type="ECO:0000313" key="4">
    <source>
        <dbReference type="EMBL" id="QDS98736.1"/>
    </source>
</evidence>
<dbReference type="InterPro" id="IPR000644">
    <property type="entry name" value="CBS_dom"/>
</dbReference>
<evidence type="ECO:0000256" key="1">
    <source>
        <dbReference type="ARBA" id="ARBA00023122"/>
    </source>
</evidence>
<dbReference type="AlphaFoldDB" id="A0A517MV37"/>
<sequence length="157" mass="17272">MGQLTARDFMVKKLVTLKPEMDVLKAVQLLLKNRISGAPVVGPEGNFMGVFSEKCCMHFLLDAAYDGLPSASVEAFMDCEAQTIEPNAQLLTIAQVFLLTPYRRLPVLDQGKLIGQISRRDVLHAAMKLVKTAPPRASDSTILYLSALRERNEAPVS</sequence>
<dbReference type="InterPro" id="IPR046342">
    <property type="entry name" value="CBS_dom_sf"/>
</dbReference>
<name>A0A517MV37_9BACT</name>
<dbReference type="InterPro" id="IPR044729">
    <property type="entry name" value="CBS_bac"/>
</dbReference>
<keyword evidence="1 2" id="KW-0129">CBS domain</keyword>
<dbReference type="SMART" id="SM00116">
    <property type="entry name" value="CBS"/>
    <property type="match status" value="2"/>
</dbReference>
<dbReference type="PANTHER" id="PTHR43080:SF26">
    <property type="entry name" value="REGULATORY PROTEIN"/>
    <property type="match status" value="1"/>
</dbReference>
<organism evidence="4 5">
    <name type="scientific">Adhaeretor mobilis</name>
    <dbReference type="NCBI Taxonomy" id="1930276"/>
    <lineage>
        <taxon>Bacteria</taxon>
        <taxon>Pseudomonadati</taxon>
        <taxon>Planctomycetota</taxon>
        <taxon>Planctomycetia</taxon>
        <taxon>Pirellulales</taxon>
        <taxon>Lacipirellulaceae</taxon>
        <taxon>Adhaeretor</taxon>
    </lineage>
</organism>
<gene>
    <name evidence="4" type="ORF">HG15A2_20190</name>
</gene>
<feature type="domain" description="CBS" evidence="3">
    <location>
        <begin position="77"/>
        <end position="132"/>
    </location>
</feature>
<evidence type="ECO:0000256" key="2">
    <source>
        <dbReference type="PROSITE-ProRule" id="PRU00703"/>
    </source>
</evidence>
<dbReference type="PROSITE" id="PS51371">
    <property type="entry name" value="CBS"/>
    <property type="match status" value="2"/>
</dbReference>
<dbReference type="KEGG" id="amob:HG15A2_20190"/>
<reference evidence="4 5" key="1">
    <citation type="submission" date="2019-02" db="EMBL/GenBank/DDBJ databases">
        <title>Deep-cultivation of Planctomycetes and their phenomic and genomic characterization uncovers novel biology.</title>
        <authorList>
            <person name="Wiegand S."/>
            <person name="Jogler M."/>
            <person name="Boedeker C."/>
            <person name="Pinto D."/>
            <person name="Vollmers J."/>
            <person name="Rivas-Marin E."/>
            <person name="Kohn T."/>
            <person name="Peeters S.H."/>
            <person name="Heuer A."/>
            <person name="Rast P."/>
            <person name="Oberbeckmann S."/>
            <person name="Bunk B."/>
            <person name="Jeske O."/>
            <person name="Meyerdierks A."/>
            <person name="Storesund J.E."/>
            <person name="Kallscheuer N."/>
            <person name="Luecker S."/>
            <person name="Lage O.M."/>
            <person name="Pohl T."/>
            <person name="Merkel B.J."/>
            <person name="Hornburger P."/>
            <person name="Mueller R.-W."/>
            <person name="Bruemmer F."/>
            <person name="Labrenz M."/>
            <person name="Spormann A.M."/>
            <person name="Op den Camp H."/>
            <person name="Overmann J."/>
            <person name="Amann R."/>
            <person name="Jetten M.S.M."/>
            <person name="Mascher T."/>
            <person name="Medema M.H."/>
            <person name="Devos D.P."/>
            <person name="Kaster A.-K."/>
            <person name="Ovreas L."/>
            <person name="Rohde M."/>
            <person name="Galperin M.Y."/>
            <person name="Jogler C."/>
        </authorList>
    </citation>
    <scope>NUCLEOTIDE SEQUENCE [LARGE SCALE GENOMIC DNA]</scope>
    <source>
        <strain evidence="4 5">HG15A2</strain>
    </source>
</reference>
<dbReference type="SUPFAM" id="SSF54631">
    <property type="entry name" value="CBS-domain pair"/>
    <property type="match status" value="1"/>
</dbReference>
<dbReference type="RefSeq" id="WP_145059965.1">
    <property type="nucleotide sequence ID" value="NZ_CP036263.1"/>
</dbReference>